<accession>A0A6H1U5B5</accession>
<feature type="transmembrane region" description="Helical" evidence="2">
    <location>
        <begin position="79"/>
        <end position="108"/>
    </location>
</feature>
<sequence length="216" mass="24525">MNQLSYPKVKPQCDKPLDENHDSRRDSVQGSAPRERSRWERFKDWVNPLPCSLERRPDWKRRLRYFYYRFLRIKGSPQYLARGLAIGVFAGFFPLFGLQTLIGIGLAIPCRGHKLMAAAGTWVSNPLTYGPIFWLNFEVGQWVLGSGEVFASEFLESASALLLLGTEFVTTLLVGCTIVGTIAASASYFIGLWAIGQFRQARRGDRHRKSIEGRHL</sequence>
<organism evidence="4 5">
    <name type="scientific">Oxynema aestuarii AP17</name>
    <dbReference type="NCBI Taxonomy" id="2064643"/>
    <lineage>
        <taxon>Bacteria</taxon>
        <taxon>Bacillati</taxon>
        <taxon>Cyanobacteriota</taxon>
        <taxon>Cyanophyceae</taxon>
        <taxon>Oscillatoriophycideae</taxon>
        <taxon>Oscillatoriales</taxon>
        <taxon>Oscillatoriaceae</taxon>
        <taxon>Oxynema</taxon>
        <taxon>Oxynema aestuarii</taxon>
    </lineage>
</organism>
<feature type="region of interest" description="Disordered" evidence="1">
    <location>
        <begin position="1"/>
        <end position="35"/>
    </location>
</feature>
<keyword evidence="5" id="KW-1185">Reference proteome</keyword>
<proteinExistence type="predicted"/>
<dbReference type="PANTHER" id="PTHR40547:SF1">
    <property type="entry name" value="SLL0298 PROTEIN"/>
    <property type="match status" value="1"/>
</dbReference>
<evidence type="ECO:0000313" key="4">
    <source>
        <dbReference type="EMBL" id="QIZ72819.1"/>
    </source>
</evidence>
<evidence type="ECO:0000256" key="1">
    <source>
        <dbReference type="SAM" id="MobiDB-lite"/>
    </source>
</evidence>
<dbReference type="InterPro" id="IPR018639">
    <property type="entry name" value="DUF2062"/>
</dbReference>
<name>A0A6H1U5B5_9CYAN</name>
<evidence type="ECO:0000259" key="3">
    <source>
        <dbReference type="Pfam" id="PF09835"/>
    </source>
</evidence>
<evidence type="ECO:0000313" key="5">
    <source>
        <dbReference type="Proteomes" id="UP000500857"/>
    </source>
</evidence>
<feature type="compositionally biased region" description="Basic and acidic residues" evidence="1">
    <location>
        <begin position="11"/>
        <end position="35"/>
    </location>
</feature>
<dbReference type="RefSeq" id="WP_168570966.1">
    <property type="nucleotide sequence ID" value="NZ_CP051167.1"/>
</dbReference>
<feature type="domain" description="DUF2062" evidence="3">
    <location>
        <begin position="61"/>
        <end position="203"/>
    </location>
</feature>
<keyword evidence="2" id="KW-0812">Transmembrane</keyword>
<feature type="transmembrane region" description="Helical" evidence="2">
    <location>
        <begin position="172"/>
        <end position="196"/>
    </location>
</feature>
<reference evidence="4 5" key="1">
    <citation type="submission" date="2020-04" db="EMBL/GenBank/DDBJ databases">
        <authorList>
            <person name="Basu S."/>
            <person name="Maruthanayagam V."/>
            <person name="Chakraborty S."/>
            <person name="Pramanik A."/>
            <person name="Mukherjee J."/>
            <person name="Brink B."/>
        </authorList>
    </citation>
    <scope>NUCLEOTIDE SEQUENCE [LARGE SCALE GENOMIC DNA]</scope>
    <source>
        <strain evidence="4 5">AP17</strain>
    </source>
</reference>
<protein>
    <submittedName>
        <fullName evidence="4">DUF2062 domain-containing protein</fullName>
    </submittedName>
</protein>
<dbReference type="PANTHER" id="PTHR40547">
    <property type="entry name" value="SLL0298 PROTEIN"/>
    <property type="match status" value="1"/>
</dbReference>
<dbReference type="KEGG" id="oxy:HCG48_21285"/>
<keyword evidence="2" id="KW-0472">Membrane</keyword>
<gene>
    <name evidence="4" type="ORF">HCG48_21285</name>
</gene>
<evidence type="ECO:0000256" key="2">
    <source>
        <dbReference type="SAM" id="Phobius"/>
    </source>
</evidence>
<dbReference type="Pfam" id="PF09835">
    <property type="entry name" value="DUF2062"/>
    <property type="match status" value="1"/>
</dbReference>
<dbReference type="EMBL" id="CP051167">
    <property type="protein sequence ID" value="QIZ72819.1"/>
    <property type="molecule type" value="Genomic_DNA"/>
</dbReference>
<dbReference type="Proteomes" id="UP000500857">
    <property type="component" value="Chromosome"/>
</dbReference>
<dbReference type="AlphaFoldDB" id="A0A6H1U5B5"/>
<keyword evidence="2" id="KW-1133">Transmembrane helix</keyword>